<proteinExistence type="predicted"/>
<keyword evidence="2" id="KW-1185">Reference proteome</keyword>
<sequence>MAEIVSYLSNNFIELPSPQEPAFFIHGIMGPPPFAQESSSSQSINGSIPLFINEMSISEYLPR</sequence>
<dbReference type="AlphaFoldDB" id="A0ABD1N9F9"/>
<evidence type="ECO:0000313" key="2">
    <source>
        <dbReference type="Proteomes" id="UP001603857"/>
    </source>
</evidence>
<organism evidence="1 2">
    <name type="scientific">Flemingia macrophylla</name>
    <dbReference type="NCBI Taxonomy" id="520843"/>
    <lineage>
        <taxon>Eukaryota</taxon>
        <taxon>Viridiplantae</taxon>
        <taxon>Streptophyta</taxon>
        <taxon>Embryophyta</taxon>
        <taxon>Tracheophyta</taxon>
        <taxon>Spermatophyta</taxon>
        <taxon>Magnoliopsida</taxon>
        <taxon>eudicotyledons</taxon>
        <taxon>Gunneridae</taxon>
        <taxon>Pentapetalae</taxon>
        <taxon>rosids</taxon>
        <taxon>fabids</taxon>
        <taxon>Fabales</taxon>
        <taxon>Fabaceae</taxon>
        <taxon>Papilionoideae</taxon>
        <taxon>50 kb inversion clade</taxon>
        <taxon>NPAAA clade</taxon>
        <taxon>indigoferoid/millettioid clade</taxon>
        <taxon>Phaseoleae</taxon>
        <taxon>Flemingia</taxon>
    </lineage>
</organism>
<reference evidence="1 2" key="1">
    <citation type="submission" date="2024-08" db="EMBL/GenBank/DDBJ databases">
        <title>Insights into the chromosomal genome structure of Flemingia macrophylla.</title>
        <authorList>
            <person name="Ding Y."/>
            <person name="Zhao Y."/>
            <person name="Bi W."/>
            <person name="Wu M."/>
            <person name="Zhao G."/>
            <person name="Gong Y."/>
            <person name="Li W."/>
            <person name="Zhang P."/>
        </authorList>
    </citation>
    <scope>NUCLEOTIDE SEQUENCE [LARGE SCALE GENOMIC DNA]</scope>
    <source>
        <strain evidence="1">DYQJB</strain>
        <tissue evidence="1">Leaf</tissue>
    </source>
</reference>
<gene>
    <name evidence="1" type="ORF">Fmac_005553</name>
</gene>
<accession>A0ABD1N9F9</accession>
<dbReference type="EMBL" id="JBGMDY010000002">
    <property type="protein sequence ID" value="KAL2344268.1"/>
    <property type="molecule type" value="Genomic_DNA"/>
</dbReference>
<dbReference type="Proteomes" id="UP001603857">
    <property type="component" value="Unassembled WGS sequence"/>
</dbReference>
<evidence type="ECO:0000313" key="1">
    <source>
        <dbReference type="EMBL" id="KAL2344268.1"/>
    </source>
</evidence>
<comment type="caution">
    <text evidence="1">The sequence shown here is derived from an EMBL/GenBank/DDBJ whole genome shotgun (WGS) entry which is preliminary data.</text>
</comment>
<protein>
    <submittedName>
        <fullName evidence="1">Uncharacterized protein</fullName>
    </submittedName>
</protein>
<name>A0ABD1N9F9_9FABA</name>